<evidence type="ECO:0000256" key="6">
    <source>
        <dbReference type="ARBA" id="ARBA00043983"/>
    </source>
</evidence>
<evidence type="ECO:0000256" key="1">
    <source>
        <dbReference type="ARBA" id="ARBA00004138"/>
    </source>
</evidence>
<keyword evidence="5" id="KW-0966">Cell projection</keyword>
<protein>
    <recommendedName>
        <fullName evidence="7">IFT81 calponin homology domain-containing protein</fullName>
    </recommendedName>
</protein>
<dbReference type="GO" id="GO:0030992">
    <property type="term" value="C:intraciliary transport particle B"/>
    <property type="evidence" value="ECO:0007669"/>
    <property type="project" value="InterPro"/>
</dbReference>
<dbReference type="GO" id="GO:0060271">
    <property type="term" value="P:cilium assembly"/>
    <property type="evidence" value="ECO:0007669"/>
    <property type="project" value="InterPro"/>
</dbReference>
<dbReference type="InterPro" id="IPR041146">
    <property type="entry name" value="IFT81_CH"/>
</dbReference>
<dbReference type="EMBL" id="ML005523">
    <property type="protein sequence ID" value="RKP18226.1"/>
    <property type="molecule type" value="Genomic_DNA"/>
</dbReference>
<evidence type="ECO:0000256" key="5">
    <source>
        <dbReference type="ARBA" id="ARBA00023273"/>
    </source>
</evidence>
<comment type="similarity">
    <text evidence="6">Belongs to the IFT81 family.</text>
</comment>
<comment type="subcellular location">
    <subcellularLocation>
        <location evidence="1">Cell projection</location>
        <location evidence="1">Cilium</location>
    </subcellularLocation>
</comment>
<feature type="domain" description="IFT81 calponin homology" evidence="7">
    <location>
        <begin position="14"/>
        <end position="127"/>
    </location>
</feature>
<evidence type="ECO:0000259" key="7">
    <source>
        <dbReference type="Pfam" id="PF18383"/>
    </source>
</evidence>
<dbReference type="Pfam" id="PF18383">
    <property type="entry name" value="IFT81_CH"/>
    <property type="match status" value="1"/>
</dbReference>
<dbReference type="InterPro" id="IPR043016">
    <property type="entry name" value="IFT81_N_sf"/>
</dbReference>
<gene>
    <name evidence="8" type="ORF">ROZALSC1DRAFT_23435</name>
</gene>
<evidence type="ECO:0000256" key="3">
    <source>
        <dbReference type="ARBA" id="ARBA00023054"/>
    </source>
</evidence>
<name>A0A4P9YFL3_ROZAC</name>
<accession>A0A4P9YFL3</accession>
<dbReference type="Gene3D" id="1.10.418.70">
    <property type="entry name" value="Intraflagellar transport protein 81, N-terminal domain"/>
    <property type="match status" value="1"/>
</dbReference>
<keyword evidence="2" id="KW-0970">Cilium biogenesis/degradation</keyword>
<dbReference type="InterPro" id="IPR029600">
    <property type="entry name" value="IFT81"/>
</dbReference>
<dbReference type="Proteomes" id="UP000281549">
    <property type="component" value="Unassembled WGS sequence"/>
</dbReference>
<keyword evidence="4" id="KW-0969">Cilium</keyword>
<dbReference type="AlphaFoldDB" id="A0A4P9YFL3"/>
<evidence type="ECO:0000313" key="8">
    <source>
        <dbReference type="EMBL" id="RKP18226.1"/>
    </source>
</evidence>
<evidence type="ECO:0000256" key="2">
    <source>
        <dbReference type="ARBA" id="ARBA00022794"/>
    </source>
</evidence>
<dbReference type="PANTHER" id="PTHR15614">
    <property type="entry name" value="INTRAFLAGELLAR TRANSPORT PROTEIN 81 HOMOLOG"/>
    <property type="match status" value="1"/>
</dbReference>
<evidence type="ECO:0000313" key="9">
    <source>
        <dbReference type="Proteomes" id="UP000281549"/>
    </source>
</evidence>
<dbReference type="GO" id="GO:0042073">
    <property type="term" value="P:intraciliary transport"/>
    <property type="evidence" value="ECO:0007669"/>
    <property type="project" value="InterPro"/>
</dbReference>
<dbReference type="GO" id="GO:0015631">
    <property type="term" value="F:tubulin binding"/>
    <property type="evidence" value="ECO:0007669"/>
    <property type="project" value="InterPro"/>
</dbReference>
<reference evidence="9" key="1">
    <citation type="journal article" date="2018" name="Nat. Microbiol.">
        <title>Leveraging single-cell genomics to expand the fungal tree of life.</title>
        <authorList>
            <person name="Ahrendt S.R."/>
            <person name="Quandt C.A."/>
            <person name="Ciobanu D."/>
            <person name="Clum A."/>
            <person name="Salamov A."/>
            <person name="Andreopoulos B."/>
            <person name="Cheng J.F."/>
            <person name="Woyke T."/>
            <person name="Pelin A."/>
            <person name="Henrissat B."/>
            <person name="Reynolds N.K."/>
            <person name="Benny G.L."/>
            <person name="Smith M.E."/>
            <person name="James T.Y."/>
            <person name="Grigoriev I.V."/>
        </authorList>
    </citation>
    <scope>NUCLEOTIDE SEQUENCE [LARGE SCALE GENOMIC DNA]</scope>
    <source>
        <strain evidence="9">CSF55</strain>
    </source>
</reference>
<dbReference type="GO" id="GO:0036064">
    <property type="term" value="C:ciliary basal body"/>
    <property type="evidence" value="ECO:0007669"/>
    <property type="project" value="TreeGrafter"/>
</dbReference>
<proteinExistence type="inferred from homology"/>
<dbReference type="PANTHER" id="PTHR15614:SF2">
    <property type="entry name" value="INTRAFLAGELLAR TRANSPORT PROTEIN 81 HOMOLOG"/>
    <property type="match status" value="1"/>
</dbReference>
<evidence type="ECO:0000256" key="4">
    <source>
        <dbReference type="ARBA" id="ARBA00023069"/>
    </source>
</evidence>
<organism evidence="8 9">
    <name type="scientific">Rozella allomycis (strain CSF55)</name>
    <dbReference type="NCBI Taxonomy" id="988480"/>
    <lineage>
        <taxon>Eukaryota</taxon>
        <taxon>Fungi</taxon>
        <taxon>Fungi incertae sedis</taxon>
        <taxon>Cryptomycota</taxon>
        <taxon>Cryptomycota incertae sedis</taxon>
        <taxon>Rozella</taxon>
    </lineage>
</organism>
<sequence length="216" mass="25405">MVKEADNIVYEIQDLLSQPPYSKSLSFIQLQQDLPFYELINLVGDVIATIDSTQRFNLNSKSQGEDEIVTKLLDFLQICRYPEDPLYLRDELLAANRDCVFKILKFILSNTENLKTRCYLAQFLTPLFLPQELQQDGEMVSMNQKLDELKEEFKKIYSSYAQHKESYTPILTVKKDIQDMEDSQRQLMFKINNLKRKSSELVINYGMHYRLTKMFG</sequence>
<keyword evidence="3" id="KW-0175">Coiled coil</keyword>